<dbReference type="CDD" id="cd04198">
    <property type="entry name" value="eIF-2B_gamma_N"/>
    <property type="match status" value="1"/>
</dbReference>
<dbReference type="Pfam" id="PF00483">
    <property type="entry name" value="NTP_transferase"/>
    <property type="match status" value="1"/>
</dbReference>
<dbReference type="GO" id="GO:0005085">
    <property type="term" value="F:guanyl-nucleotide exchange factor activity"/>
    <property type="evidence" value="ECO:0007669"/>
    <property type="project" value="TreeGrafter"/>
</dbReference>
<evidence type="ECO:0000313" key="12">
    <source>
        <dbReference type="EMBL" id="CAH1772663.1"/>
    </source>
</evidence>
<dbReference type="InterPro" id="IPR056764">
    <property type="entry name" value="LbH_EIF2B3/5"/>
</dbReference>
<dbReference type="InterPro" id="IPR029044">
    <property type="entry name" value="Nucleotide-diphossugar_trans"/>
</dbReference>
<feature type="domain" description="EIF2B subunit epsilon/gamma LbH" evidence="11">
    <location>
        <begin position="347"/>
        <end position="434"/>
    </location>
</feature>
<evidence type="ECO:0000259" key="10">
    <source>
        <dbReference type="Pfam" id="PF00483"/>
    </source>
</evidence>
<dbReference type="GO" id="GO:0005829">
    <property type="term" value="C:cytosol"/>
    <property type="evidence" value="ECO:0007669"/>
    <property type="project" value="UniProtKB-SubCell"/>
</dbReference>
<dbReference type="GO" id="GO:0005851">
    <property type="term" value="C:eukaryotic translation initiation factor 2B complex"/>
    <property type="evidence" value="ECO:0007669"/>
    <property type="project" value="TreeGrafter"/>
</dbReference>
<keyword evidence="13" id="KW-1185">Reference proteome</keyword>
<reference evidence="12" key="1">
    <citation type="submission" date="2022-03" db="EMBL/GenBank/DDBJ databases">
        <authorList>
            <person name="Martin C."/>
        </authorList>
    </citation>
    <scope>NUCLEOTIDE SEQUENCE</scope>
</reference>
<keyword evidence="3" id="KW-0963">Cytoplasm</keyword>
<dbReference type="AlphaFoldDB" id="A0A8J1UVC4"/>
<evidence type="ECO:0000256" key="3">
    <source>
        <dbReference type="ARBA" id="ARBA00022490"/>
    </source>
</evidence>
<dbReference type="Gene3D" id="3.90.550.10">
    <property type="entry name" value="Spore Coat Polysaccharide Biosynthesis Protein SpsA, Chain A"/>
    <property type="match status" value="1"/>
</dbReference>
<evidence type="ECO:0000256" key="7">
    <source>
        <dbReference type="ARBA" id="ARBA00044229"/>
    </source>
</evidence>
<protein>
    <recommendedName>
        <fullName evidence="6">Translation initiation factor eIF2B subunit gamma</fullName>
    </recommendedName>
    <alternativeName>
        <fullName evidence="7">eIF2B GDP-GTP exchange factor subunit gamma</fullName>
    </alternativeName>
</protein>
<comment type="function">
    <text evidence="8">Acts as a component of the translation initiation factor 2B (eIF2B) complex, which catalyzes the exchange of GDP for GTP on the eukaryotic initiation factor 2 (eIF2) complex gamma subunit. Its guanine nucleotide exchange factor activity is repressed when bound to eIF2 complex phosphorylated on the alpha subunit, thereby limiting the amount of methionyl-initiator methionine tRNA available to the ribosome and consequently global translation is repressed.</text>
</comment>
<dbReference type="EMBL" id="CAIIXF020000001">
    <property type="protein sequence ID" value="CAH1772663.1"/>
    <property type="molecule type" value="Genomic_DNA"/>
</dbReference>
<dbReference type="PANTHER" id="PTHR45989">
    <property type="entry name" value="TRANSLATION INITIATION FACTOR EIF-2B SUBUNIT GAMMA"/>
    <property type="match status" value="1"/>
</dbReference>
<gene>
    <name evidence="12" type="ORF">OFUS_LOCUS388</name>
</gene>
<name>A0A8J1UVC4_OWEFU</name>
<evidence type="ECO:0000256" key="1">
    <source>
        <dbReference type="ARBA" id="ARBA00004514"/>
    </source>
</evidence>
<evidence type="ECO:0000256" key="6">
    <source>
        <dbReference type="ARBA" id="ARBA00044196"/>
    </source>
</evidence>
<evidence type="ECO:0000256" key="8">
    <source>
        <dbReference type="ARBA" id="ARBA00045373"/>
    </source>
</evidence>
<organism evidence="12 13">
    <name type="scientific">Owenia fusiformis</name>
    <name type="common">Polychaete worm</name>
    <dbReference type="NCBI Taxonomy" id="6347"/>
    <lineage>
        <taxon>Eukaryota</taxon>
        <taxon>Metazoa</taxon>
        <taxon>Spiralia</taxon>
        <taxon>Lophotrochozoa</taxon>
        <taxon>Annelida</taxon>
        <taxon>Polychaeta</taxon>
        <taxon>Sedentaria</taxon>
        <taxon>Canalipalpata</taxon>
        <taxon>Sabellida</taxon>
        <taxon>Oweniida</taxon>
        <taxon>Oweniidae</taxon>
        <taxon>Owenia</taxon>
    </lineage>
</organism>
<evidence type="ECO:0000256" key="5">
    <source>
        <dbReference type="ARBA" id="ARBA00022917"/>
    </source>
</evidence>
<feature type="domain" description="Nucleotidyl transferase" evidence="10">
    <location>
        <begin position="5"/>
        <end position="142"/>
    </location>
</feature>
<sequence length="456" mass="51243">MEFQAVVMAGGKGSRMTDLTAGTPKGLLPIANLPMVYYPLHTLKSAGFEEVILVVTETYKQDFQKVLEMCDLKLKLDIVPIPDEEDWGTADSLRHIKDKIKTDVLVISCDLVTDLALHKLADIHRTYDSTVTCLMAPSPDPTGELPSPGTKKKKIERDFIGTDEKGYRLLFMASEADYEEKVSFRRSVLKRHPHMRIQTRLMDGHLYIMKKWVLDLLLSDRSISTLKGEFIPYLVRKQFSKPKPKDTDPENSMVHTEAESGGIKKDIYDYVKEDDLTSLVHEMSTWNDHRGDMDDCYHGNKIRCYTHIMNEGICIRANTLATFCEVNRMVPKHISTWGVDSRNIHPSATLESKSQVSPDSIVAEGVKVGERSGVKRSNIGKHCSIGEKVKITNSVIMNHVTISEGSTITGCVICEHGTIGARSELKDCLVGASHNIIDMSKHTNEVLVDMDRMMEF</sequence>
<keyword evidence="4" id="KW-0396">Initiation factor</keyword>
<comment type="subcellular location">
    <subcellularLocation>
        <location evidence="1">Cytoplasm</location>
        <location evidence="1">Cytosol</location>
    </subcellularLocation>
</comment>
<dbReference type="GO" id="GO:0003743">
    <property type="term" value="F:translation initiation factor activity"/>
    <property type="evidence" value="ECO:0007669"/>
    <property type="project" value="UniProtKB-KW"/>
</dbReference>
<evidence type="ECO:0000256" key="9">
    <source>
        <dbReference type="ARBA" id="ARBA00046432"/>
    </source>
</evidence>
<dbReference type="PANTHER" id="PTHR45989:SF1">
    <property type="entry name" value="TRANSLATION INITIATION FACTOR EIF-2B SUBUNIT GAMMA"/>
    <property type="match status" value="1"/>
</dbReference>
<dbReference type="Pfam" id="PF25084">
    <property type="entry name" value="LbH_EIF2B"/>
    <property type="match status" value="1"/>
</dbReference>
<evidence type="ECO:0000259" key="11">
    <source>
        <dbReference type="Pfam" id="PF25084"/>
    </source>
</evidence>
<dbReference type="CDD" id="cd04652">
    <property type="entry name" value="LbH_eIF2B_gamma_C"/>
    <property type="match status" value="1"/>
</dbReference>
<dbReference type="Gene3D" id="2.160.10.10">
    <property type="entry name" value="Hexapeptide repeat proteins"/>
    <property type="match status" value="1"/>
</dbReference>
<evidence type="ECO:0000256" key="4">
    <source>
        <dbReference type="ARBA" id="ARBA00022540"/>
    </source>
</evidence>
<dbReference type="Proteomes" id="UP000749559">
    <property type="component" value="Unassembled WGS sequence"/>
</dbReference>
<dbReference type="InterPro" id="IPR005835">
    <property type="entry name" value="NTP_transferase_dom"/>
</dbReference>
<evidence type="ECO:0000313" key="13">
    <source>
        <dbReference type="Proteomes" id="UP000749559"/>
    </source>
</evidence>
<proteinExistence type="inferred from homology"/>
<dbReference type="GO" id="GO:0002183">
    <property type="term" value="P:cytoplasmic translational initiation"/>
    <property type="evidence" value="ECO:0007669"/>
    <property type="project" value="TreeGrafter"/>
</dbReference>
<dbReference type="OrthoDB" id="10250549at2759"/>
<keyword evidence="5" id="KW-0648">Protein biosynthesis</keyword>
<comment type="similarity">
    <text evidence="2">Belongs to the eIF-2B gamma/epsilon subunits family.</text>
</comment>
<accession>A0A8J1UVC4</accession>
<dbReference type="SUPFAM" id="SSF53448">
    <property type="entry name" value="Nucleotide-diphospho-sugar transferases"/>
    <property type="match status" value="1"/>
</dbReference>
<dbReference type="InterPro" id="IPR051960">
    <property type="entry name" value="eIF2B_gamma"/>
</dbReference>
<evidence type="ECO:0000256" key="2">
    <source>
        <dbReference type="ARBA" id="ARBA00007878"/>
    </source>
</evidence>
<comment type="caution">
    <text evidence="12">The sequence shown here is derived from an EMBL/GenBank/DDBJ whole genome shotgun (WGS) entry which is preliminary data.</text>
</comment>
<comment type="subunit">
    <text evidence="9">Component of the translation initiation factor 2B (eIF2B) complex which is a heterodecamer of two sets of five different subunits: alpha, beta, gamma, delta and epsilon. Subunits alpha, beta and delta comprise a regulatory subcomplex and subunits epsilon and gamma comprise a catalytic subcomplex. Within the complex, the hexameric regulatory complex resides at the center, with the two heterodimeric catalytic subcomplexes bound on opposite sides.</text>
</comment>